<evidence type="ECO:0000313" key="1">
    <source>
        <dbReference type="EMBL" id="MBS8122015.1"/>
    </source>
</evidence>
<accession>A0ABS5QLE1</accession>
<comment type="caution">
    <text evidence="1">The sequence shown here is derived from an EMBL/GenBank/DDBJ whole genome shotgun (WGS) entry which is preliminary data.</text>
</comment>
<gene>
    <name evidence="1" type="ORF">VAMP_64n44</name>
</gene>
<evidence type="ECO:0000313" key="2">
    <source>
        <dbReference type="Proteomes" id="UP000680365"/>
    </source>
</evidence>
<dbReference type="EMBL" id="JAEDAM010000031">
    <property type="protein sequence ID" value="MBS8122015.1"/>
    <property type="molecule type" value="Genomic_DNA"/>
</dbReference>
<keyword evidence="2" id="KW-1185">Reference proteome</keyword>
<protein>
    <submittedName>
        <fullName evidence="1">Uncharacterized protein</fullName>
    </submittedName>
</protein>
<dbReference type="RefSeq" id="WP_213349068.1">
    <property type="nucleotide sequence ID" value="NZ_JAEDAM010000031.1"/>
</dbReference>
<sequence length="913" mass="102629">MKKIIILFIIITSIIKTYGESNFFNFASIKDTDELNFEGEKEGIVYEVKVDKNNPKIIDGKDGGEHHCFPVIGTGYTNKIGEVYFQYGDKGTYTCGDGKYRGMAKLAAGGRIDFEHISDNYYVFSDQNDNRYNNPGDEGLYYHTGQSYSNGLGMWQWELVKTDIQSRKIVYDLIDENKSKLIFIGNAKANFSDKLNYKIILRDNNGKLINSILINDHKLNEKNLVDKNDGTKVNGYKLSEINGKNGKNGKISGIIAGQNNLGINIIYDKDTDKVLTGNINLEIPGNIDLKLSGVGNKYIGENIDAEFETTGISNFVGIGNLNYESSQGISYNIINGDNVNSKYPFKIKLMPFGKKVDENGIYIYYKIDGKYDFGQYLNINSNSLETSKIKLDPDKQIKESIYYLNPNCSNAKAKGDKCNINIKMLNQYGYTVPNFDLGNIKIEDTGNFFDLDETDNTNYTTGFNYDIFDTSTDEEGEIKIRIGSYKPVRSAQLDINYDNISIGTKIKGLNFQNIVSIGFQGINVGDGIMINEENEISLVYTGLINNVNLEDFDIVGDTVGCFDCVFEEGEVFSGFGNSKIDGKIVISGTNLNKVEYYNGHYQYEIDGKKVKLIPNTSIDGNRLNIAGKFFGIDITGILNRGYNIEEILAFGNENQIGGSGISFSNYINKKRKEVIRNLKGKKELNRNEIKEIRNVGNEIYNCNGNEIIIDLISDVEGKNKLVFIDCKMIISSDIKIKNDGFLQIYSFSNDGTIKFNKTNGWNINGNIYIGNEVDTIQTNITTDGSILSIDNMNGTISDIMQYNLNDEKLKQQLYIKGNIISRNTYGGGIINTNEEVVLPGGRRIHQDNFLFNNAFAYKVSQRYDINFLRNSYVDENDNYNINKVSPIVKNRYNCTGDKSDHGNCKKPVVIEGR</sequence>
<dbReference type="Proteomes" id="UP000680365">
    <property type="component" value="Unassembled WGS sequence"/>
</dbReference>
<name>A0ABS5QLE1_9BACT</name>
<organism evidence="1 2">
    <name type="scientific">Candidatus Vampirococcus lugosii</name>
    <dbReference type="NCBI Taxonomy" id="2789015"/>
    <lineage>
        <taxon>Bacteria</taxon>
        <taxon>Candidatus Absconditibacteriota</taxon>
        <taxon>Vampirococcus</taxon>
    </lineage>
</organism>
<reference evidence="1 2" key="1">
    <citation type="journal article" date="2021" name="Nat. Commun.">
        <title>Reductive evolution and unique predatory mode in the CPR bacterium Vampirococcus lugosii.</title>
        <authorList>
            <person name="Moreira D."/>
            <person name="Zivanovic Y."/>
            <person name="Lopez-Archilla A.I."/>
            <person name="Iniesto M."/>
            <person name="Lopez-Garcia P."/>
        </authorList>
    </citation>
    <scope>NUCLEOTIDE SEQUENCE [LARGE SCALE GENOMIC DNA]</scope>
    <source>
        <strain evidence="1">Chiprana</strain>
    </source>
</reference>
<proteinExistence type="predicted"/>